<dbReference type="InterPro" id="IPR001623">
    <property type="entry name" value="DnaJ_domain"/>
</dbReference>
<protein>
    <submittedName>
        <fullName evidence="2">J domain-containing protein</fullName>
    </submittedName>
</protein>
<dbReference type="Proteomes" id="UP001642464">
    <property type="component" value="Unassembled WGS sequence"/>
</dbReference>
<evidence type="ECO:0000259" key="1">
    <source>
        <dbReference type="PROSITE" id="PS50076"/>
    </source>
</evidence>
<dbReference type="Gene3D" id="1.10.287.110">
    <property type="entry name" value="DnaJ domain"/>
    <property type="match status" value="1"/>
</dbReference>
<feature type="domain" description="J" evidence="1">
    <location>
        <begin position="205"/>
        <end position="289"/>
    </location>
</feature>
<sequence length="592" mass="66438">MNSSFQFLRRTYVEMEKGLKVMPGKYAEQMVEIYEEKMGRVKGQKLPCGPEVLEPEGSVELKPDLVMVLESSGADAKCCWGPELVKVLSANDGAGKHTYGHERFPAGLQLLKLMSDHKVMHRLGAALEPVRASTYLRLLTSFLAVVHLLVYGGDYDGDIGFQDGLYGARQIPRANNRPSPRRFYGRLPVGRRAKAEPKKENANAHEQEVVDVADEAVLRLGGAHLGGYGESDVAYAYRQLARVLHPDKWQNEREKEKAVAASAFKRLSEAADELRQALAEQRHVLNTLFAFTGRTATAEMLERPQEAIFAEACRLLHLVSTTAGEGHIDRVALNRAAALNSQKALLLASEWFKKTTLLELFGGTSVRASYDCAPKRYRAQFLCLLYRLLLIETRQFGELSCRPAWTKILQNFPELALWQDFRERLQCHVWDNSSDPTPVEPRAYADEVTPSPEDEGPMDDATKAQKLLDTYWTPLTGPVFQTAYEKLRHRGKMTLQLGLMQLLEEATQEAVTQIGEKNFKVTGSGTPSTASGDRGAWKFKQSVELVKEHCKDESIRRKALELERMVDYPGKLFGIDNKKDPSNRGSVHRFLG</sequence>
<keyword evidence="3" id="KW-1185">Reference proteome</keyword>
<dbReference type="EMBL" id="CAXAMM010004025">
    <property type="protein sequence ID" value="CAK9002196.1"/>
    <property type="molecule type" value="Genomic_DNA"/>
</dbReference>
<evidence type="ECO:0000313" key="2">
    <source>
        <dbReference type="EMBL" id="CAK9002196.1"/>
    </source>
</evidence>
<dbReference type="SUPFAM" id="SSF46565">
    <property type="entry name" value="Chaperone J-domain"/>
    <property type="match status" value="1"/>
</dbReference>
<comment type="caution">
    <text evidence="2">The sequence shown here is derived from an EMBL/GenBank/DDBJ whole genome shotgun (WGS) entry which is preliminary data.</text>
</comment>
<dbReference type="CDD" id="cd06257">
    <property type="entry name" value="DnaJ"/>
    <property type="match status" value="1"/>
</dbReference>
<proteinExistence type="predicted"/>
<accession>A0ABP0IHW5</accession>
<reference evidence="2 3" key="1">
    <citation type="submission" date="2024-02" db="EMBL/GenBank/DDBJ databases">
        <authorList>
            <person name="Chen Y."/>
            <person name="Shah S."/>
            <person name="Dougan E. K."/>
            <person name="Thang M."/>
            <person name="Chan C."/>
        </authorList>
    </citation>
    <scope>NUCLEOTIDE SEQUENCE [LARGE SCALE GENOMIC DNA]</scope>
</reference>
<dbReference type="InterPro" id="IPR036869">
    <property type="entry name" value="J_dom_sf"/>
</dbReference>
<evidence type="ECO:0000313" key="3">
    <source>
        <dbReference type="Proteomes" id="UP001642464"/>
    </source>
</evidence>
<organism evidence="2 3">
    <name type="scientific">Durusdinium trenchii</name>
    <dbReference type="NCBI Taxonomy" id="1381693"/>
    <lineage>
        <taxon>Eukaryota</taxon>
        <taxon>Sar</taxon>
        <taxon>Alveolata</taxon>
        <taxon>Dinophyceae</taxon>
        <taxon>Suessiales</taxon>
        <taxon>Symbiodiniaceae</taxon>
        <taxon>Durusdinium</taxon>
    </lineage>
</organism>
<dbReference type="PROSITE" id="PS50076">
    <property type="entry name" value="DNAJ_2"/>
    <property type="match status" value="1"/>
</dbReference>
<name>A0ABP0IHW5_9DINO</name>
<gene>
    <name evidence="2" type="ORF">SCF082_LOCUS7239</name>
</gene>